<dbReference type="Pfam" id="PF13599">
    <property type="entry name" value="Pentapeptide_4"/>
    <property type="match status" value="1"/>
</dbReference>
<keyword evidence="3" id="KW-1185">Reference proteome</keyword>
<feature type="signal peptide" evidence="1">
    <location>
        <begin position="1"/>
        <end position="20"/>
    </location>
</feature>
<dbReference type="AlphaFoldDB" id="A0A9N8E041"/>
<dbReference type="OrthoDB" id="9989223at2759"/>
<keyword evidence="1" id="KW-0732">Signal</keyword>
<dbReference type="InterPro" id="IPR001646">
    <property type="entry name" value="5peptide_repeat"/>
</dbReference>
<dbReference type="EMBL" id="CAICTM010000403">
    <property type="protein sequence ID" value="CAB9509765.1"/>
    <property type="molecule type" value="Genomic_DNA"/>
</dbReference>
<name>A0A9N8E041_9STRA</name>
<gene>
    <name evidence="2" type="ORF">SEMRO_404_G135940.1</name>
</gene>
<proteinExistence type="predicted"/>
<protein>
    <submittedName>
        <fullName evidence="2">Thylakoid lumenal 15 kDa protein</fullName>
    </submittedName>
</protein>
<dbReference type="Proteomes" id="UP001153069">
    <property type="component" value="Unassembled WGS sequence"/>
</dbReference>
<comment type="caution">
    <text evidence="2">The sequence shown here is derived from an EMBL/GenBank/DDBJ whole genome shotgun (WGS) entry which is preliminary data.</text>
</comment>
<reference evidence="2" key="1">
    <citation type="submission" date="2020-06" db="EMBL/GenBank/DDBJ databases">
        <authorList>
            <consortium name="Plant Systems Biology data submission"/>
        </authorList>
    </citation>
    <scope>NUCLEOTIDE SEQUENCE</scope>
    <source>
        <strain evidence="2">D6</strain>
    </source>
</reference>
<accession>A0A9N8E041</accession>
<dbReference type="PANTHER" id="PTHR47200:SF2">
    <property type="entry name" value="THYLAKOID LUMENAL 15 KDA PROTEIN 1, CHLOROPLASTIC"/>
    <property type="match status" value="1"/>
</dbReference>
<feature type="chain" id="PRO_5040273949" evidence="1">
    <location>
        <begin position="21"/>
        <end position="217"/>
    </location>
</feature>
<evidence type="ECO:0000256" key="1">
    <source>
        <dbReference type="SAM" id="SignalP"/>
    </source>
</evidence>
<dbReference type="Gene3D" id="2.160.20.80">
    <property type="entry name" value="E3 ubiquitin-protein ligase SopA"/>
    <property type="match status" value="1"/>
</dbReference>
<evidence type="ECO:0000313" key="2">
    <source>
        <dbReference type="EMBL" id="CAB9509765.1"/>
    </source>
</evidence>
<organism evidence="2 3">
    <name type="scientific">Seminavis robusta</name>
    <dbReference type="NCBI Taxonomy" id="568900"/>
    <lineage>
        <taxon>Eukaryota</taxon>
        <taxon>Sar</taxon>
        <taxon>Stramenopiles</taxon>
        <taxon>Ochrophyta</taxon>
        <taxon>Bacillariophyta</taxon>
        <taxon>Bacillariophyceae</taxon>
        <taxon>Bacillariophycidae</taxon>
        <taxon>Naviculales</taxon>
        <taxon>Naviculaceae</taxon>
        <taxon>Seminavis</taxon>
    </lineage>
</organism>
<dbReference type="SUPFAM" id="SSF141571">
    <property type="entry name" value="Pentapeptide repeat-like"/>
    <property type="match status" value="1"/>
</dbReference>
<evidence type="ECO:0000313" key="3">
    <source>
        <dbReference type="Proteomes" id="UP001153069"/>
    </source>
</evidence>
<sequence length="217" mass="22641">MKVLSRVLLLLASFDLSVNGFVPHLPSCLRSSSLQESSQLLFAATPHDVNSVGPVSRQSTAADAASSTSTDLHLVGKAMVSALFVASLAFSSFPAFAASNDAGASLMSNAKITTGGASTLQSGRTIAITRGVNLDRSDFSNQNLKGVAFQQSIVRDTNFQNCNLVGASFFDATVDGSNFENADLTNANFEMAQLNRASLKVSEPEAVVMTPLASAVT</sequence>
<dbReference type="InterPro" id="IPR044213">
    <property type="entry name" value="At2g44920-like"/>
</dbReference>
<dbReference type="PANTHER" id="PTHR47200">
    <property type="entry name" value="THYLAKOID LUMENAL 15 KDA PROTEIN 1, CHLOROPLASTIC"/>
    <property type="match status" value="1"/>
</dbReference>